<dbReference type="PANTHER" id="PTHR43094">
    <property type="entry name" value="AMINOTRANSFERASE"/>
    <property type="match status" value="1"/>
</dbReference>
<dbReference type="SUPFAM" id="SSF53383">
    <property type="entry name" value="PLP-dependent transferases"/>
    <property type="match status" value="1"/>
</dbReference>
<evidence type="ECO:0000313" key="5">
    <source>
        <dbReference type="Proteomes" id="UP000820669"/>
    </source>
</evidence>
<dbReference type="PROSITE" id="PS00600">
    <property type="entry name" value="AA_TRANSFER_CLASS_3"/>
    <property type="match status" value="1"/>
</dbReference>
<keyword evidence="4" id="KW-0808">Transferase</keyword>
<keyword evidence="2 3" id="KW-0663">Pyridoxal phosphate</keyword>
<evidence type="ECO:0000256" key="2">
    <source>
        <dbReference type="ARBA" id="ARBA00022898"/>
    </source>
</evidence>
<dbReference type="Proteomes" id="UP000820669">
    <property type="component" value="Unassembled WGS sequence"/>
</dbReference>
<dbReference type="InterPro" id="IPR015424">
    <property type="entry name" value="PyrdxlP-dep_Trfase"/>
</dbReference>
<keyword evidence="5" id="KW-1185">Reference proteome</keyword>
<comment type="similarity">
    <text evidence="1 3">Belongs to the class-III pyridoxal-phosphate-dependent aminotransferase family.</text>
</comment>
<organism evidence="4 5">
    <name type="scientific">Pseudonocardia acidicola</name>
    <dbReference type="NCBI Taxonomy" id="2724939"/>
    <lineage>
        <taxon>Bacteria</taxon>
        <taxon>Bacillati</taxon>
        <taxon>Actinomycetota</taxon>
        <taxon>Actinomycetes</taxon>
        <taxon>Pseudonocardiales</taxon>
        <taxon>Pseudonocardiaceae</taxon>
        <taxon>Pseudonocardia</taxon>
    </lineage>
</organism>
<dbReference type="InterPro" id="IPR015422">
    <property type="entry name" value="PyrdxlP-dep_Trfase_small"/>
</dbReference>
<dbReference type="CDD" id="cd00610">
    <property type="entry name" value="OAT_like"/>
    <property type="match status" value="1"/>
</dbReference>
<dbReference type="GO" id="GO:0008483">
    <property type="term" value="F:transaminase activity"/>
    <property type="evidence" value="ECO:0007669"/>
    <property type="project" value="UniProtKB-KW"/>
</dbReference>
<dbReference type="InterPro" id="IPR015421">
    <property type="entry name" value="PyrdxlP-dep_Trfase_major"/>
</dbReference>
<name>A0ABX1S2M7_9PSEU</name>
<dbReference type="Gene3D" id="3.40.640.10">
    <property type="entry name" value="Type I PLP-dependent aspartate aminotransferase-like (Major domain)"/>
    <property type="match status" value="1"/>
</dbReference>
<dbReference type="PANTHER" id="PTHR43094:SF1">
    <property type="entry name" value="AMINOTRANSFERASE CLASS-III"/>
    <property type="match status" value="1"/>
</dbReference>
<dbReference type="PIRSF" id="PIRSF000521">
    <property type="entry name" value="Transaminase_4ab_Lys_Orn"/>
    <property type="match status" value="1"/>
</dbReference>
<dbReference type="InterPro" id="IPR005814">
    <property type="entry name" value="Aminotrans_3"/>
</dbReference>
<gene>
    <name evidence="4" type="ORF">HF526_00515</name>
</gene>
<protein>
    <submittedName>
        <fullName evidence="4">Aspartate aminotransferase family protein</fullName>
    </submittedName>
</protein>
<evidence type="ECO:0000256" key="3">
    <source>
        <dbReference type="RuleBase" id="RU003560"/>
    </source>
</evidence>
<sequence>MPAVGTDRIVITRGEGCYVWDTGGRKLFDTTAALWYANVGHGRAEIADAVADQMRRLETFHSFGRYTNDVALDLAERVAAMAPLPDGRVFFTSGGSDAVDTAGKLARRHWDLQGRSGKRTVISRELAYHGLHAFGTSIAGLEANRVGYGELIRETLRVPPNDADALEATIARHGADTIAAFIAEPVIGTGGVVPPAPGYLNRVAEICRDNDILFIADEVITGFGRTGQLFGCRRYGVEPDIVLMAKGITSGYLPLGAVVAAPPIWEPYWTGDADFKHGLTYSGHAAACAAAMANLDIIEREGLVGHVAAMEPVLADALAPVAAHPLVREVRGPVGLLAGVALNDPDTATAVAEAAVDAGYVTRVIVGDTLQISPPFVVTAEELRRLAADLLRLLDAAG</sequence>
<dbReference type="Gene3D" id="3.90.1150.10">
    <property type="entry name" value="Aspartate Aminotransferase, domain 1"/>
    <property type="match status" value="1"/>
</dbReference>
<dbReference type="EMBL" id="JAAXLA010000001">
    <property type="protein sequence ID" value="NMH95815.1"/>
    <property type="molecule type" value="Genomic_DNA"/>
</dbReference>
<reference evidence="4 5" key="1">
    <citation type="submission" date="2020-04" db="EMBL/GenBank/DDBJ databases">
        <authorList>
            <person name="Klaysubun C."/>
            <person name="Duangmal K."/>
            <person name="Lipun K."/>
        </authorList>
    </citation>
    <scope>NUCLEOTIDE SEQUENCE [LARGE SCALE GENOMIC DNA]</scope>
    <source>
        <strain evidence="4 5">K10HN5</strain>
    </source>
</reference>
<proteinExistence type="inferred from homology"/>
<dbReference type="InterPro" id="IPR049704">
    <property type="entry name" value="Aminotrans_3_PPA_site"/>
</dbReference>
<keyword evidence="4" id="KW-0032">Aminotransferase</keyword>
<accession>A0ABX1S2M7</accession>
<evidence type="ECO:0000256" key="1">
    <source>
        <dbReference type="ARBA" id="ARBA00008954"/>
    </source>
</evidence>
<dbReference type="Pfam" id="PF00202">
    <property type="entry name" value="Aminotran_3"/>
    <property type="match status" value="1"/>
</dbReference>
<evidence type="ECO:0000313" key="4">
    <source>
        <dbReference type="EMBL" id="NMH95815.1"/>
    </source>
</evidence>
<comment type="caution">
    <text evidence="4">The sequence shown here is derived from an EMBL/GenBank/DDBJ whole genome shotgun (WGS) entry which is preliminary data.</text>
</comment>